<keyword evidence="1" id="KW-0472">Membrane</keyword>
<keyword evidence="3" id="KW-1185">Reference proteome</keyword>
<name>A0ABT8YHR1_9HYPH</name>
<dbReference type="RefSeq" id="WP_304375131.1">
    <property type="nucleotide sequence ID" value="NZ_JAUOZU010000004.1"/>
</dbReference>
<keyword evidence="1" id="KW-0812">Transmembrane</keyword>
<dbReference type="EMBL" id="JAUOZU010000004">
    <property type="protein sequence ID" value="MDO6963225.1"/>
    <property type="molecule type" value="Genomic_DNA"/>
</dbReference>
<gene>
    <name evidence="2" type="ORF">Q4481_04605</name>
</gene>
<evidence type="ECO:0000256" key="1">
    <source>
        <dbReference type="SAM" id="Phobius"/>
    </source>
</evidence>
<evidence type="ECO:0000313" key="2">
    <source>
        <dbReference type="EMBL" id="MDO6963225.1"/>
    </source>
</evidence>
<proteinExistence type="predicted"/>
<organism evidence="2 3">
    <name type="scientific">Rhizobium alvei</name>
    <dbReference type="NCBI Taxonomy" id="1132659"/>
    <lineage>
        <taxon>Bacteria</taxon>
        <taxon>Pseudomonadati</taxon>
        <taxon>Pseudomonadota</taxon>
        <taxon>Alphaproteobacteria</taxon>
        <taxon>Hyphomicrobiales</taxon>
        <taxon>Rhizobiaceae</taxon>
        <taxon>Rhizobium/Agrobacterium group</taxon>
        <taxon>Rhizobium</taxon>
    </lineage>
</organism>
<dbReference type="Pfam" id="PF11335">
    <property type="entry name" value="DUF3137"/>
    <property type="match status" value="1"/>
</dbReference>
<reference evidence="2" key="2">
    <citation type="submission" date="2023-07" db="EMBL/GenBank/DDBJ databases">
        <authorList>
            <person name="Shen H."/>
        </authorList>
    </citation>
    <scope>NUCLEOTIDE SEQUENCE</scope>
    <source>
        <strain evidence="2">TNR-22</strain>
    </source>
</reference>
<sequence>MEEKANSGQYMPDAERRARAEAAIDEYNVERPQILSSAYLQVAMYFGGYIIFSALLLYGAYANDDAKHRLFGFTGALLMVGAFYVWDFAWKPVKDHQMVLRYRLFPEIFGFVENVDYSHGQQPWFLEDLKQLKLLRFTRSKNDDALSGNHEGLDFSLVETSLVSGSGKNETTLFKGLVFHFPLDHPFDGTLIVARRGNWLQEKVRDLFGNRDDVLECGDPEIDAFYEFRSSNLAAAQPLIQGALASALRFFSRDWRDGDVLMALDGKACYLLLPSKKDYFALPSITEDIDFARDAEPMIRDLVVLLALAHLVRKLG</sequence>
<comment type="caution">
    <text evidence="2">The sequence shown here is derived from an EMBL/GenBank/DDBJ whole genome shotgun (WGS) entry which is preliminary data.</text>
</comment>
<dbReference type="Proteomes" id="UP001174932">
    <property type="component" value="Unassembled WGS sequence"/>
</dbReference>
<evidence type="ECO:0000313" key="3">
    <source>
        <dbReference type="Proteomes" id="UP001174932"/>
    </source>
</evidence>
<feature type="transmembrane region" description="Helical" evidence="1">
    <location>
        <begin position="70"/>
        <end position="90"/>
    </location>
</feature>
<reference evidence="2" key="1">
    <citation type="journal article" date="2015" name="Int. J. Syst. Evol. Microbiol.">
        <title>Rhizobium alvei sp. nov., isolated from a freshwater river.</title>
        <authorList>
            <person name="Sheu S.Y."/>
            <person name="Huang H.W."/>
            <person name="Young C.C."/>
            <person name="Chen W.M."/>
        </authorList>
    </citation>
    <scope>NUCLEOTIDE SEQUENCE</scope>
    <source>
        <strain evidence="2">TNR-22</strain>
    </source>
</reference>
<keyword evidence="1" id="KW-1133">Transmembrane helix</keyword>
<dbReference type="InterPro" id="IPR021484">
    <property type="entry name" value="DUF3137"/>
</dbReference>
<protein>
    <submittedName>
        <fullName evidence="2">DUF3137 domain-containing protein</fullName>
    </submittedName>
</protein>
<accession>A0ABT8YHR1</accession>
<feature type="transmembrane region" description="Helical" evidence="1">
    <location>
        <begin position="38"/>
        <end position="58"/>
    </location>
</feature>